<dbReference type="EMBL" id="JADCKQ010000005">
    <property type="protein sequence ID" value="MBI1493604.1"/>
    <property type="molecule type" value="Genomic_DNA"/>
</dbReference>
<keyword evidence="2" id="KW-1185">Reference proteome</keyword>
<dbReference type="AlphaFoldDB" id="A0A8J7ID84"/>
<comment type="caution">
    <text evidence="1">The sequence shown here is derived from an EMBL/GenBank/DDBJ whole genome shotgun (WGS) entry which is preliminary data.</text>
</comment>
<name>A0A8J7ID84_9RHOB</name>
<reference evidence="1" key="1">
    <citation type="submission" date="2020-10" db="EMBL/GenBank/DDBJ databases">
        <title>Paenihalocynthiibacter styelae gen. nov., sp. nov., isolated from stalked sea squirt Styela clava.</title>
        <authorList>
            <person name="Kim Y.-O."/>
            <person name="Yoon J.-H."/>
        </authorList>
    </citation>
    <scope>NUCLEOTIDE SEQUENCE</scope>
    <source>
        <strain evidence="1">MYP1-1</strain>
    </source>
</reference>
<dbReference type="Proteomes" id="UP000640583">
    <property type="component" value="Unassembled WGS sequence"/>
</dbReference>
<sequence length="225" mass="24252">MSARPLSRDNLNTVVTLLKDAGGYIPHKRCVAYVYPDQSAANVAACFDQFPQGAFASEEPGRMIGYLNAIRLPSRIALSVQGWDAATGNGAGSAHDPAGSWLYVCRMLLTADAGHQSLSPELSPLLRALKALAIQENLEGVAIALPFPGKRERSGTTEFQKQCLLEGRGVDGQPYLSGIMGPSETINVALREGFEHLIALPDFLERASHFALLVWHNPGNKNVVE</sequence>
<accession>A0A8J7ID84</accession>
<evidence type="ECO:0000313" key="2">
    <source>
        <dbReference type="Proteomes" id="UP000640583"/>
    </source>
</evidence>
<protein>
    <submittedName>
        <fullName evidence="1">Uncharacterized protein</fullName>
    </submittedName>
</protein>
<dbReference type="Gene3D" id="3.40.630.30">
    <property type="match status" value="1"/>
</dbReference>
<gene>
    <name evidence="1" type="ORF">H1D41_08175</name>
</gene>
<organism evidence="1 2">
    <name type="scientific">Halocynthiibacter styelae</name>
    <dbReference type="NCBI Taxonomy" id="2761955"/>
    <lineage>
        <taxon>Bacteria</taxon>
        <taxon>Pseudomonadati</taxon>
        <taxon>Pseudomonadota</taxon>
        <taxon>Alphaproteobacteria</taxon>
        <taxon>Rhodobacterales</taxon>
        <taxon>Paracoccaceae</taxon>
        <taxon>Halocynthiibacter</taxon>
    </lineage>
</organism>
<evidence type="ECO:0000313" key="1">
    <source>
        <dbReference type="EMBL" id="MBI1493604.1"/>
    </source>
</evidence>
<dbReference type="RefSeq" id="WP_228848439.1">
    <property type="nucleotide sequence ID" value="NZ_JADCKQ010000005.1"/>
</dbReference>
<proteinExistence type="predicted"/>